<feature type="domain" description="GAD-related" evidence="1">
    <location>
        <begin position="8"/>
        <end position="100"/>
    </location>
</feature>
<dbReference type="InterPro" id="IPR015002">
    <property type="entry name" value="T6SS_Tdi1_C"/>
</dbReference>
<accession>A0A3S0HAX0</accession>
<dbReference type="Pfam" id="PF08906">
    <property type="entry name" value="T6SS_Tdi1_C"/>
    <property type="match status" value="1"/>
</dbReference>
<evidence type="ECO:0000259" key="2">
    <source>
        <dbReference type="Pfam" id="PF08906"/>
    </source>
</evidence>
<evidence type="ECO:0000313" key="4">
    <source>
        <dbReference type="Proteomes" id="UP000271705"/>
    </source>
</evidence>
<dbReference type="EMBL" id="RXLZ01000139">
    <property type="protein sequence ID" value="RTQ81094.1"/>
    <property type="molecule type" value="Genomic_DNA"/>
</dbReference>
<gene>
    <name evidence="3" type="ORF">EKL94_22095</name>
</gene>
<organism evidence="3 4">
    <name type="scientific">Stenotrophomonas maltophilia</name>
    <name type="common">Pseudomonas maltophilia</name>
    <name type="synonym">Xanthomonas maltophilia</name>
    <dbReference type="NCBI Taxonomy" id="40324"/>
    <lineage>
        <taxon>Bacteria</taxon>
        <taxon>Pseudomonadati</taxon>
        <taxon>Pseudomonadota</taxon>
        <taxon>Gammaproteobacteria</taxon>
        <taxon>Lysobacterales</taxon>
        <taxon>Lysobacteraceae</taxon>
        <taxon>Stenotrophomonas</taxon>
        <taxon>Stenotrophomonas maltophilia group</taxon>
    </lineage>
</organism>
<evidence type="ECO:0000259" key="1">
    <source>
        <dbReference type="Pfam" id="PF08887"/>
    </source>
</evidence>
<dbReference type="RefSeq" id="WP_126930645.1">
    <property type="nucleotide sequence ID" value="NZ_RXLZ01000139.1"/>
</dbReference>
<protein>
    <submittedName>
        <fullName evidence="3">DUF1851 domain-containing protein</fullName>
    </submittedName>
</protein>
<dbReference type="Proteomes" id="UP000271705">
    <property type="component" value="Unassembled WGS sequence"/>
</dbReference>
<sequence length="221" mass="25015">MSKLIDYIVNKHGHPKLCRVLTLDEWNSLPASMPDQLRELFAGLGFFFTLQGQLQTCHPRSFEGILDAVFGRDEQFNSKNCHAFCHSAFGNIFFYHDAFGIGEIELLHGSVVCETSAPSVDTETHLENAIEIPFLLDAEDIDVYDKDDRRLFSKARKKLGTLAIGECYGFQPLLSLGGENTIENLEKVKAIEHLSILCQTQDFSLYKYSSYGTRTFVRSFN</sequence>
<feature type="domain" description="T6SS immunity protein Tdi1 C-terminal" evidence="2">
    <location>
        <begin position="137"/>
        <end position="199"/>
    </location>
</feature>
<comment type="caution">
    <text evidence="3">The sequence shown here is derived from an EMBL/GenBank/DDBJ whole genome shotgun (WGS) entry which is preliminary data.</text>
</comment>
<dbReference type="Pfam" id="PF08887">
    <property type="entry name" value="GAD-like"/>
    <property type="match status" value="1"/>
</dbReference>
<proteinExistence type="predicted"/>
<dbReference type="InterPro" id="IPR014983">
    <property type="entry name" value="GAD-rel"/>
</dbReference>
<name>A0A3S0HAX0_STEMA</name>
<dbReference type="AlphaFoldDB" id="A0A3S0HAX0"/>
<evidence type="ECO:0000313" key="3">
    <source>
        <dbReference type="EMBL" id="RTQ81094.1"/>
    </source>
</evidence>
<reference evidence="3 4" key="1">
    <citation type="submission" date="2018-12" db="EMBL/GenBank/DDBJ databases">
        <authorList>
            <person name="Kartti S."/>
            <person name="Manni A."/>
            <person name="Chemao El Fihri M.W."/>
            <person name="Laamarti M."/>
            <person name="Temsamani L."/>
            <person name="El Jamali J.E."/>
            <person name="Ouadghiri M."/>
            <person name="Ibrahimi A."/>
            <person name="Filati-Maltouf A."/>
        </authorList>
    </citation>
    <scope>NUCLEOTIDE SEQUENCE [LARGE SCALE GENOMIC DNA]</scope>
    <source>
        <strain evidence="3 4">MDMC339</strain>
    </source>
</reference>